<accession>A0A4Z2H8X2</accession>
<dbReference type="Proteomes" id="UP000314294">
    <property type="component" value="Unassembled WGS sequence"/>
</dbReference>
<name>A0A4Z2H8X2_9TELE</name>
<reference evidence="2 3" key="1">
    <citation type="submission" date="2019-03" db="EMBL/GenBank/DDBJ databases">
        <title>First draft genome of Liparis tanakae, snailfish: a comprehensive survey of snailfish specific genes.</title>
        <authorList>
            <person name="Kim W."/>
            <person name="Song I."/>
            <person name="Jeong J.-H."/>
            <person name="Kim D."/>
            <person name="Kim S."/>
            <person name="Ryu S."/>
            <person name="Song J.Y."/>
            <person name="Lee S.K."/>
        </authorList>
    </citation>
    <scope>NUCLEOTIDE SEQUENCE [LARGE SCALE GENOMIC DNA]</scope>
    <source>
        <tissue evidence="2">Muscle</tissue>
    </source>
</reference>
<dbReference type="AlphaFoldDB" id="A0A4Z2H8X2"/>
<gene>
    <name evidence="2" type="ORF">EYF80_027805</name>
</gene>
<evidence type="ECO:0000256" key="1">
    <source>
        <dbReference type="SAM" id="MobiDB-lite"/>
    </source>
</evidence>
<evidence type="ECO:0000313" key="3">
    <source>
        <dbReference type="Proteomes" id="UP000314294"/>
    </source>
</evidence>
<organism evidence="2 3">
    <name type="scientific">Liparis tanakae</name>
    <name type="common">Tanaka's snailfish</name>
    <dbReference type="NCBI Taxonomy" id="230148"/>
    <lineage>
        <taxon>Eukaryota</taxon>
        <taxon>Metazoa</taxon>
        <taxon>Chordata</taxon>
        <taxon>Craniata</taxon>
        <taxon>Vertebrata</taxon>
        <taxon>Euteleostomi</taxon>
        <taxon>Actinopterygii</taxon>
        <taxon>Neopterygii</taxon>
        <taxon>Teleostei</taxon>
        <taxon>Neoteleostei</taxon>
        <taxon>Acanthomorphata</taxon>
        <taxon>Eupercaria</taxon>
        <taxon>Perciformes</taxon>
        <taxon>Cottioidei</taxon>
        <taxon>Cottales</taxon>
        <taxon>Liparidae</taxon>
        <taxon>Liparis</taxon>
    </lineage>
</organism>
<dbReference type="EMBL" id="SRLO01000304">
    <property type="protein sequence ID" value="TNN61970.1"/>
    <property type="molecule type" value="Genomic_DNA"/>
</dbReference>
<keyword evidence="3" id="KW-1185">Reference proteome</keyword>
<protein>
    <submittedName>
        <fullName evidence="2">Uncharacterized protein</fullName>
    </submittedName>
</protein>
<proteinExistence type="predicted"/>
<sequence length="93" mass="10156">MSGDHNNNINNNNIIMRAKKVSQSTLLLFPQLRVSLICSLSSGLEHRFTAQDPNAVPTHRQDMGRGLSHSDDQLGVEGLSQPLGVDQLHGTIL</sequence>
<feature type="region of interest" description="Disordered" evidence="1">
    <location>
        <begin position="51"/>
        <end position="80"/>
    </location>
</feature>
<evidence type="ECO:0000313" key="2">
    <source>
        <dbReference type="EMBL" id="TNN61970.1"/>
    </source>
</evidence>
<feature type="compositionally biased region" description="Basic and acidic residues" evidence="1">
    <location>
        <begin position="59"/>
        <end position="72"/>
    </location>
</feature>
<comment type="caution">
    <text evidence="2">The sequence shown here is derived from an EMBL/GenBank/DDBJ whole genome shotgun (WGS) entry which is preliminary data.</text>
</comment>